<feature type="domain" description="Transposase putative helix-turn-helix" evidence="1">
    <location>
        <begin position="101"/>
        <end position="134"/>
    </location>
</feature>
<protein>
    <recommendedName>
        <fullName evidence="1">Transposase putative helix-turn-helix domain-containing protein</fullName>
    </recommendedName>
</protein>
<evidence type="ECO:0000313" key="2">
    <source>
        <dbReference type="EMBL" id="RIA83702.1"/>
    </source>
</evidence>
<reference evidence="2 3" key="1">
    <citation type="submission" date="2018-06" db="EMBL/GenBank/DDBJ databases">
        <title>Comparative genomics reveals the genomic features of Rhizophagus irregularis, R. cerebriforme, R. diaphanum and Gigaspora rosea, and their symbiotic lifestyle signature.</title>
        <authorList>
            <person name="Morin E."/>
            <person name="San Clemente H."/>
            <person name="Chen E.C.H."/>
            <person name="De La Providencia I."/>
            <person name="Hainaut M."/>
            <person name="Kuo A."/>
            <person name="Kohler A."/>
            <person name="Murat C."/>
            <person name="Tang N."/>
            <person name="Roy S."/>
            <person name="Loubradou J."/>
            <person name="Henrissat B."/>
            <person name="Grigoriev I.V."/>
            <person name="Corradi N."/>
            <person name="Roux C."/>
            <person name="Martin F.M."/>
        </authorList>
    </citation>
    <scope>NUCLEOTIDE SEQUENCE [LARGE SCALE GENOMIC DNA]</scope>
    <source>
        <strain evidence="2 3">DAOM 227022</strain>
    </source>
</reference>
<gene>
    <name evidence="2" type="ORF">C1645_833394</name>
</gene>
<proteinExistence type="predicted"/>
<dbReference type="InterPro" id="IPR021027">
    <property type="entry name" value="Transposase_put_HTH"/>
</dbReference>
<comment type="caution">
    <text evidence="2">The sequence shown here is derived from an EMBL/GenBank/DDBJ whole genome shotgun (WGS) entry which is preliminary data.</text>
</comment>
<evidence type="ECO:0000259" key="1">
    <source>
        <dbReference type="Pfam" id="PF12323"/>
    </source>
</evidence>
<organism evidence="2 3">
    <name type="scientific">Glomus cerebriforme</name>
    <dbReference type="NCBI Taxonomy" id="658196"/>
    <lineage>
        <taxon>Eukaryota</taxon>
        <taxon>Fungi</taxon>
        <taxon>Fungi incertae sedis</taxon>
        <taxon>Mucoromycota</taxon>
        <taxon>Glomeromycotina</taxon>
        <taxon>Glomeromycetes</taxon>
        <taxon>Glomerales</taxon>
        <taxon>Glomeraceae</taxon>
        <taxon>Glomus</taxon>
    </lineage>
</organism>
<dbReference type="EMBL" id="QKYT01000548">
    <property type="protein sequence ID" value="RIA83702.1"/>
    <property type="molecule type" value="Genomic_DNA"/>
</dbReference>
<dbReference type="AlphaFoldDB" id="A0A397SDW0"/>
<name>A0A397SDW0_9GLOM</name>
<keyword evidence="3" id="KW-1185">Reference proteome</keyword>
<accession>A0A397SDW0</accession>
<dbReference type="Proteomes" id="UP000265703">
    <property type="component" value="Unassembled WGS sequence"/>
</dbReference>
<evidence type="ECO:0000313" key="3">
    <source>
        <dbReference type="Proteomes" id="UP000265703"/>
    </source>
</evidence>
<dbReference type="Pfam" id="PF12323">
    <property type="entry name" value="HTH_OrfB_IS605"/>
    <property type="match status" value="1"/>
</dbReference>
<sequence>MSPDPGTYWNSQALGFSQCLWVLTNENCQENYPISSKETAKSNRSLQNTWFSSIQYPLDCGLESKVFLPISTSSKSKMKRKTRSTSARNTQKKESTTINHTIQIRVYPNKSQAQILKRWLGLSHYAYNAIIGINRKKKVYSKECKCDPSMVKFLKPMSFESKMKLFSNVKADKDSTPEEDLKLQKNSV</sequence>